<dbReference type="Pfam" id="PF08281">
    <property type="entry name" value="Sigma70_r4_2"/>
    <property type="match status" value="1"/>
</dbReference>
<evidence type="ECO:0000313" key="9">
    <source>
        <dbReference type="Proteomes" id="UP000647133"/>
    </source>
</evidence>
<reference evidence="8 9" key="1">
    <citation type="submission" date="2020-09" db="EMBL/GenBank/DDBJ databases">
        <title>Echinicola sp. CAU 1574 isolated from sand of Sido Beach.</title>
        <authorList>
            <person name="Kim W."/>
        </authorList>
    </citation>
    <scope>NUCLEOTIDE SEQUENCE [LARGE SCALE GENOMIC DNA]</scope>
    <source>
        <strain evidence="8 9">CAU 1574</strain>
    </source>
</reference>
<evidence type="ECO:0000256" key="2">
    <source>
        <dbReference type="ARBA" id="ARBA00023015"/>
    </source>
</evidence>
<dbReference type="PANTHER" id="PTHR43133">
    <property type="entry name" value="RNA POLYMERASE ECF-TYPE SIGMA FACTO"/>
    <property type="match status" value="1"/>
</dbReference>
<dbReference type="InterPro" id="IPR013325">
    <property type="entry name" value="RNA_pol_sigma_r2"/>
</dbReference>
<dbReference type="Proteomes" id="UP000647133">
    <property type="component" value="Unassembled WGS sequence"/>
</dbReference>
<accession>A0ABR9AM31</accession>
<dbReference type="InterPro" id="IPR013324">
    <property type="entry name" value="RNA_pol_sigma_r3/r4-like"/>
</dbReference>
<dbReference type="SUPFAM" id="SSF88659">
    <property type="entry name" value="Sigma3 and sigma4 domains of RNA polymerase sigma factors"/>
    <property type="match status" value="1"/>
</dbReference>
<gene>
    <name evidence="8" type="ORF">IFO69_13945</name>
</gene>
<evidence type="ECO:0000259" key="7">
    <source>
        <dbReference type="Pfam" id="PF08281"/>
    </source>
</evidence>
<protein>
    <submittedName>
        <fullName evidence="8">RNA polymerase sigma factor</fullName>
    </submittedName>
</protein>
<evidence type="ECO:0000313" key="8">
    <source>
        <dbReference type="EMBL" id="MBD8489856.1"/>
    </source>
</evidence>
<dbReference type="RefSeq" id="WP_192010738.1">
    <property type="nucleotide sequence ID" value="NZ_JACYTQ010000004.1"/>
</dbReference>
<evidence type="ECO:0000256" key="4">
    <source>
        <dbReference type="ARBA" id="ARBA00023125"/>
    </source>
</evidence>
<keyword evidence="4" id="KW-0238">DNA-binding</keyword>
<feature type="domain" description="RNA polymerase sigma-70 region 2" evidence="6">
    <location>
        <begin position="24"/>
        <end position="89"/>
    </location>
</feature>
<dbReference type="Pfam" id="PF04542">
    <property type="entry name" value="Sigma70_r2"/>
    <property type="match status" value="1"/>
</dbReference>
<comment type="caution">
    <text evidence="8">The sequence shown here is derived from an EMBL/GenBank/DDBJ whole genome shotgun (WGS) entry which is preliminary data.</text>
</comment>
<keyword evidence="2" id="KW-0805">Transcription regulation</keyword>
<evidence type="ECO:0000259" key="6">
    <source>
        <dbReference type="Pfam" id="PF04542"/>
    </source>
</evidence>
<evidence type="ECO:0000256" key="1">
    <source>
        <dbReference type="ARBA" id="ARBA00010641"/>
    </source>
</evidence>
<dbReference type="Gene3D" id="1.10.10.10">
    <property type="entry name" value="Winged helix-like DNA-binding domain superfamily/Winged helix DNA-binding domain"/>
    <property type="match status" value="1"/>
</dbReference>
<dbReference type="PANTHER" id="PTHR43133:SF8">
    <property type="entry name" value="RNA POLYMERASE SIGMA FACTOR HI_1459-RELATED"/>
    <property type="match status" value="1"/>
</dbReference>
<keyword evidence="3" id="KW-0731">Sigma factor</keyword>
<feature type="domain" description="RNA polymerase sigma factor 70 region 4 type 2" evidence="7">
    <location>
        <begin position="114"/>
        <end position="166"/>
    </location>
</feature>
<evidence type="ECO:0000256" key="5">
    <source>
        <dbReference type="ARBA" id="ARBA00023163"/>
    </source>
</evidence>
<dbReference type="Gene3D" id="1.10.1740.10">
    <property type="match status" value="1"/>
</dbReference>
<dbReference type="InterPro" id="IPR039425">
    <property type="entry name" value="RNA_pol_sigma-70-like"/>
</dbReference>
<dbReference type="InterPro" id="IPR014284">
    <property type="entry name" value="RNA_pol_sigma-70_dom"/>
</dbReference>
<keyword evidence="9" id="KW-1185">Reference proteome</keyword>
<dbReference type="SUPFAM" id="SSF88946">
    <property type="entry name" value="Sigma2 domain of RNA polymerase sigma factors"/>
    <property type="match status" value="1"/>
</dbReference>
<dbReference type="InterPro" id="IPR013249">
    <property type="entry name" value="RNA_pol_sigma70_r4_t2"/>
</dbReference>
<proteinExistence type="inferred from homology"/>
<comment type="similarity">
    <text evidence="1">Belongs to the sigma-70 factor family. ECF subfamily.</text>
</comment>
<keyword evidence="5" id="KW-0804">Transcription</keyword>
<dbReference type="InterPro" id="IPR007627">
    <property type="entry name" value="RNA_pol_sigma70_r2"/>
</dbReference>
<dbReference type="InterPro" id="IPR036388">
    <property type="entry name" value="WH-like_DNA-bd_sf"/>
</dbReference>
<name>A0ABR9AM31_9BACT</name>
<sequence length="176" mass="20102">MKSIFEKDLIAACVKQDRKAQFELFERYKVALYSSVYRILNDEAEAHDALQEAFIEIFKSIRKFRGDGALGAWMKTIAVRKAIYMAKKKMYFTPLDQVDVQAGKSELDSWIDGEMLDQAIRELPVGCRSVFLLVEVEGYKHAECGKLLSISESTSKSQLFYAKKLLKESLTKLLKA</sequence>
<dbReference type="NCBIfam" id="TIGR02937">
    <property type="entry name" value="sigma70-ECF"/>
    <property type="match status" value="1"/>
</dbReference>
<dbReference type="EMBL" id="JACYTQ010000004">
    <property type="protein sequence ID" value="MBD8489856.1"/>
    <property type="molecule type" value="Genomic_DNA"/>
</dbReference>
<evidence type="ECO:0000256" key="3">
    <source>
        <dbReference type="ARBA" id="ARBA00023082"/>
    </source>
</evidence>
<organism evidence="8 9">
    <name type="scientific">Echinicola arenosa</name>
    <dbReference type="NCBI Taxonomy" id="2774144"/>
    <lineage>
        <taxon>Bacteria</taxon>
        <taxon>Pseudomonadati</taxon>
        <taxon>Bacteroidota</taxon>
        <taxon>Cytophagia</taxon>
        <taxon>Cytophagales</taxon>
        <taxon>Cyclobacteriaceae</taxon>
        <taxon>Echinicola</taxon>
    </lineage>
</organism>